<dbReference type="WormBase" id="T08E11.6">
    <property type="protein sequence ID" value="CE19573"/>
    <property type="gene ID" value="WBGene00020362"/>
    <property type="gene designation" value="fbxb-10"/>
</dbReference>
<dbReference type="PaxDb" id="6239-T08E11.6"/>
<dbReference type="AGR" id="WB:WBGene00020362"/>
<dbReference type="STRING" id="6239.T08E11.6.1"/>
<dbReference type="InterPro" id="IPR012885">
    <property type="entry name" value="F-box_Sdz-33"/>
</dbReference>
<dbReference type="PIR" id="T33387">
    <property type="entry name" value="T33387"/>
</dbReference>
<dbReference type="GeneID" id="188288"/>
<dbReference type="PANTHER" id="PTHR22899">
    <property type="entry name" value="CYCLIN-RELATED F-BOX FAMILY"/>
    <property type="match status" value="1"/>
</dbReference>
<dbReference type="EMBL" id="BX284602">
    <property type="protein sequence ID" value="CCD63725.1"/>
    <property type="molecule type" value="Genomic_DNA"/>
</dbReference>
<evidence type="ECO:0000313" key="2">
    <source>
        <dbReference type="EMBL" id="CCD63725.1"/>
    </source>
</evidence>
<name>O76637_CAEEL</name>
<dbReference type="Proteomes" id="UP000001940">
    <property type="component" value="Chromosome II"/>
</dbReference>
<organism evidence="2 3">
    <name type="scientific">Caenorhabditis elegans</name>
    <dbReference type="NCBI Taxonomy" id="6239"/>
    <lineage>
        <taxon>Eukaryota</taxon>
        <taxon>Metazoa</taxon>
        <taxon>Ecdysozoa</taxon>
        <taxon>Nematoda</taxon>
        <taxon>Chromadorea</taxon>
        <taxon>Rhabditida</taxon>
        <taxon>Rhabditina</taxon>
        <taxon>Rhabditomorpha</taxon>
        <taxon>Rhabditoidea</taxon>
        <taxon>Rhabditidae</taxon>
        <taxon>Peloderinae</taxon>
        <taxon>Caenorhabditis</taxon>
    </lineage>
</organism>
<dbReference type="PhylomeDB" id="O76637"/>
<dbReference type="InterPro" id="IPR001810">
    <property type="entry name" value="F-box_dom"/>
</dbReference>
<proteinExistence type="predicted"/>
<protein>
    <submittedName>
        <fullName evidence="2">F-box domain-containing protein</fullName>
    </submittedName>
</protein>
<dbReference type="RefSeq" id="NP_494083.1">
    <property type="nucleotide sequence ID" value="NM_061682.2"/>
</dbReference>
<keyword evidence="3" id="KW-1185">Reference proteome</keyword>
<dbReference type="InParanoid" id="O76637"/>
<dbReference type="PROSITE" id="PS50181">
    <property type="entry name" value="FBOX"/>
    <property type="match status" value="1"/>
</dbReference>
<dbReference type="Pfam" id="PF07735">
    <property type="entry name" value="FBA_2"/>
    <property type="match status" value="1"/>
</dbReference>
<dbReference type="AlphaFoldDB" id="O76637"/>
<dbReference type="KEGG" id="cel:CELE_T08E11.6"/>
<dbReference type="UCSC" id="T08E11.6">
    <property type="organism name" value="c. elegans"/>
</dbReference>
<dbReference type="Bgee" id="WBGene00020362">
    <property type="expression patterns" value="Expressed in embryo and 3 other cell types or tissues"/>
</dbReference>
<dbReference type="InterPro" id="IPR053222">
    <property type="entry name" value="Zygotic_Embryogenesis-Asso"/>
</dbReference>
<dbReference type="FunCoup" id="O76637">
    <property type="interactions" value="811"/>
</dbReference>
<feature type="domain" description="F-box" evidence="1">
    <location>
        <begin position="30"/>
        <end position="76"/>
    </location>
</feature>
<evidence type="ECO:0000313" key="3">
    <source>
        <dbReference type="Proteomes" id="UP000001940"/>
    </source>
</evidence>
<evidence type="ECO:0000313" key="4">
    <source>
        <dbReference type="WormBase" id="T08E11.6"/>
    </source>
</evidence>
<gene>
    <name evidence="2 4" type="primary">fbxb-10</name>
    <name evidence="2" type="ORF">CELE_T08E11.6</name>
    <name evidence="4" type="ORF">T08E11.6</name>
</gene>
<evidence type="ECO:0000259" key="1">
    <source>
        <dbReference type="PROSITE" id="PS50181"/>
    </source>
</evidence>
<accession>O76637</accession>
<dbReference type="PANTHER" id="PTHR22899:SF0">
    <property type="entry name" value="F-BOX ASSOCIATED DOMAIN-CONTAINING PROTEIN-RELATED"/>
    <property type="match status" value="1"/>
</dbReference>
<dbReference type="CTD" id="188288"/>
<sequence>MGEWPDLSLPPIARTDVFPSFGPLLATMSSFSLLRLPKNELSKVLRHMDPTTQFWFSLLTERTKRLISVLQVFGDEITIRVETCVQIDLGSLRLNIGSSVGILEMGCKDPEDSGYFVTTNWCSPRVTPRQWIDHCMELTDSNSIDQLSIFAYNEGFDMRACYRNLTGLHVTKLHLNGDHLPDIQMFGSLPNVDEICFGFNLPVGPNYQRIIARNVEKFTMENSDGAQVQLNDLLASNAWFIQLTNMSLPNRQINLFLKHWIAGSNEMLCGFVINQFNNGAGYNEAVISNGIDYQPSMEEHHGVQENNYHLHPHTRKFDIRRDDGMRATFYWELGWKRDVINGLCCMFVWENLED</sequence>
<reference evidence="2 3" key="1">
    <citation type="journal article" date="1998" name="Science">
        <title>Genome sequence of the nematode C. elegans: a platform for investigating biology.</title>
        <authorList>
            <consortium name="The C. elegans sequencing consortium"/>
            <person name="Sulson J.E."/>
            <person name="Waterston R."/>
        </authorList>
    </citation>
    <scope>NUCLEOTIDE SEQUENCE [LARGE SCALE GENOMIC DNA]</scope>
    <source>
        <strain evidence="2 3">Bristol N2</strain>
    </source>
</reference>
<dbReference type="HOGENOM" id="CLU_028840_1_3_1"/>
<dbReference type="OrthoDB" id="5910905at2759"/>